<dbReference type="InterPro" id="IPR010982">
    <property type="entry name" value="Lambda_DNA-bd_dom_sf"/>
</dbReference>
<keyword evidence="1" id="KW-0238">DNA-binding</keyword>
<evidence type="ECO:0000259" key="2">
    <source>
        <dbReference type="PROSITE" id="PS50943"/>
    </source>
</evidence>
<protein>
    <recommendedName>
        <fullName evidence="2">HTH cro/C1-type domain-containing protein</fullName>
    </recommendedName>
</protein>
<dbReference type="PROSITE" id="PS50943">
    <property type="entry name" value="HTH_CROC1"/>
    <property type="match status" value="1"/>
</dbReference>
<sequence>MKKTEKKSSQPVWTLYSIHKGGDWMYENIGENLKLLRQRRKPEYSQREIAEKLKVNRNTYAKYEQGKLVPPVWFLYEVARFYRIDFFDLVFGRIEGNEEE</sequence>
<dbReference type="Pfam" id="PF13560">
    <property type="entry name" value="HTH_31"/>
    <property type="match status" value="1"/>
</dbReference>
<evidence type="ECO:0000313" key="3">
    <source>
        <dbReference type="EMBL" id="OUN40934.1"/>
    </source>
</evidence>
<name>A0A1Y3TWJ4_9FIRM</name>
<dbReference type="AlphaFoldDB" id="A0A1Y3TWJ4"/>
<dbReference type="Proteomes" id="UP000195455">
    <property type="component" value="Unassembled WGS sequence"/>
</dbReference>
<evidence type="ECO:0000256" key="1">
    <source>
        <dbReference type="ARBA" id="ARBA00023125"/>
    </source>
</evidence>
<gene>
    <name evidence="3" type="ORF">B5G26_13340</name>
</gene>
<dbReference type="Gene3D" id="1.10.260.40">
    <property type="entry name" value="lambda repressor-like DNA-binding domains"/>
    <property type="match status" value="1"/>
</dbReference>
<dbReference type="CDD" id="cd00093">
    <property type="entry name" value="HTH_XRE"/>
    <property type="match status" value="1"/>
</dbReference>
<dbReference type="PANTHER" id="PTHR46558:SF4">
    <property type="entry name" value="DNA-BIDING PHAGE PROTEIN"/>
    <property type="match status" value="1"/>
</dbReference>
<organism evidence="3 4">
    <name type="scientific">Anaerotignum lactatifermentans</name>
    <dbReference type="NCBI Taxonomy" id="160404"/>
    <lineage>
        <taxon>Bacteria</taxon>
        <taxon>Bacillati</taxon>
        <taxon>Bacillota</taxon>
        <taxon>Clostridia</taxon>
        <taxon>Lachnospirales</taxon>
        <taxon>Anaerotignaceae</taxon>
        <taxon>Anaerotignum</taxon>
    </lineage>
</organism>
<evidence type="ECO:0000313" key="4">
    <source>
        <dbReference type="Proteomes" id="UP000195455"/>
    </source>
</evidence>
<feature type="domain" description="HTH cro/C1-type" evidence="2">
    <location>
        <begin position="33"/>
        <end position="89"/>
    </location>
</feature>
<reference evidence="4" key="1">
    <citation type="submission" date="2017-04" db="EMBL/GenBank/DDBJ databases">
        <title>Function of individual gut microbiota members based on whole genome sequencing of pure cultures obtained from chicken caecum.</title>
        <authorList>
            <person name="Medvecky M."/>
            <person name="Cejkova D."/>
            <person name="Polansky O."/>
            <person name="Karasova D."/>
            <person name="Kubasova T."/>
            <person name="Cizek A."/>
            <person name="Rychlik I."/>
        </authorList>
    </citation>
    <scope>NUCLEOTIDE SEQUENCE [LARGE SCALE GENOMIC DNA]</scope>
    <source>
        <strain evidence="4">An75</strain>
    </source>
</reference>
<dbReference type="PANTHER" id="PTHR46558">
    <property type="entry name" value="TRACRIPTIONAL REGULATORY PROTEIN-RELATED-RELATED"/>
    <property type="match status" value="1"/>
</dbReference>
<dbReference type="EMBL" id="NFHM01000026">
    <property type="protein sequence ID" value="OUN40934.1"/>
    <property type="molecule type" value="Genomic_DNA"/>
</dbReference>
<dbReference type="SMART" id="SM00530">
    <property type="entry name" value="HTH_XRE"/>
    <property type="match status" value="1"/>
</dbReference>
<accession>A0A1Y3TWJ4</accession>
<dbReference type="SUPFAM" id="SSF47413">
    <property type="entry name" value="lambda repressor-like DNA-binding domains"/>
    <property type="match status" value="1"/>
</dbReference>
<proteinExistence type="predicted"/>
<dbReference type="GO" id="GO:0003677">
    <property type="term" value="F:DNA binding"/>
    <property type="evidence" value="ECO:0007669"/>
    <property type="project" value="UniProtKB-KW"/>
</dbReference>
<comment type="caution">
    <text evidence="3">The sequence shown here is derived from an EMBL/GenBank/DDBJ whole genome shotgun (WGS) entry which is preliminary data.</text>
</comment>
<dbReference type="InterPro" id="IPR001387">
    <property type="entry name" value="Cro/C1-type_HTH"/>
</dbReference>